<dbReference type="Pfam" id="PF17175">
    <property type="entry name" value="MOLO1"/>
    <property type="match status" value="1"/>
</dbReference>
<evidence type="ECO:0000313" key="1">
    <source>
        <dbReference type="Proteomes" id="UP000046393"/>
    </source>
</evidence>
<protein>
    <submittedName>
        <fullName evidence="2">TPM_phosphatase domain-containing protein</fullName>
    </submittedName>
</protein>
<sequence length="289" mass="31595">MADGVERAVAMARRENRSSFLYKQLMTCAPVVSLDADERELISTAILLAKSLVTTTFFSSSTTANYSQRAAIMFKLLTALLLSLVICANAQQFNANQYPSPLSLEQYKQCNMKSPTNICDPDQVISQNDRYRLDNALKQIGYKSKAQGTNFCDTKGVQAVLAISKKGPVEAAKQLNNAWKLDEQCKKSVVFFLSADDHKLYYSGAENTGLSESEFRNIVAKEQSQLDSNNITGALSNIFKEVAVRTARGTSSSGGEGQSRADRIPDGAGVVKPSLLIAFATLLLAMMRF</sequence>
<reference evidence="2" key="1">
    <citation type="submission" date="2017-02" db="UniProtKB">
        <authorList>
            <consortium name="WormBaseParasite"/>
        </authorList>
    </citation>
    <scope>IDENTIFICATION</scope>
</reference>
<dbReference type="InterPro" id="IPR033438">
    <property type="entry name" value="MOLO1"/>
</dbReference>
<keyword evidence="1" id="KW-1185">Reference proteome</keyword>
<organism evidence="1 2">
    <name type="scientific">Syphacia muris</name>
    <dbReference type="NCBI Taxonomy" id="451379"/>
    <lineage>
        <taxon>Eukaryota</taxon>
        <taxon>Metazoa</taxon>
        <taxon>Ecdysozoa</taxon>
        <taxon>Nematoda</taxon>
        <taxon>Chromadorea</taxon>
        <taxon>Rhabditida</taxon>
        <taxon>Spirurina</taxon>
        <taxon>Oxyuridomorpha</taxon>
        <taxon>Oxyuroidea</taxon>
        <taxon>Oxyuridae</taxon>
        <taxon>Syphacia</taxon>
    </lineage>
</organism>
<dbReference type="STRING" id="451379.A0A0N5AF53"/>
<dbReference type="Gene3D" id="3.10.310.50">
    <property type="match status" value="1"/>
</dbReference>
<dbReference type="GO" id="GO:0005892">
    <property type="term" value="C:acetylcholine-gated channel complex"/>
    <property type="evidence" value="ECO:0007669"/>
    <property type="project" value="InterPro"/>
</dbReference>
<accession>A0A0N5AF53</accession>
<dbReference type="PANTHER" id="PTHR33748:SF6">
    <property type="entry name" value="TPM_PHOSPHATASE DOMAIN-CONTAINING PROTEIN"/>
    <property type="match status" value="1"/>
</dbReference>
<evidence type="ECO:0000313" key="2">
    <source>
        <dbReference type="WBParaSite" id="SMUV_0000289101-mRNA-1"/>
    </source>
</evidence>
<name>A0A0N5AF53_9BILA</name>
<dbReference type="Proteomes" id="UP000046393">
    <property type="component" value="Unplaced"/>
</dbReference>
<dbReference type="PANTHER" id="PTHR33748">
    <property type="entry name" value="PROTEIN CBG04600"/>
    <property type="match status" value="1"/>
</dbReference>
<dbReference type="AlphaFoldDB" id="A0A0N5AF53"/>
<proteinExistence type="predicted"/>
<dbReference type="WBParaSite" id="SMUV_0000289101-mRNA-1">
    <property type="protein sequence ID" value="SMUV_0000289101-mRNA-1"/>
    <property type="gene ID" value="SMUV_0000289101"/>
</dbReference>